<dbReference type="Proteomes" id="UP000245020">
    <property type="component" value="Unassembled WGS sequence"/>
</dbReference>
<keyword evidence="1" id="KW-1133">Transmembrane helix</keyword>
<organism evidence="2 3">
    <name type="scientific">Ignatzschineria ureiclastica</name>
    <dbReference type="NCBI Taxonomy" id="472582"/>
    <lineage>
        <taxon>Bacteria</taxon>
        <taxon>Pseudomonadati</taxon>
        <taxon>Pseudomonadota</taxon>
        <taxon>Gammaproteobacteria</taxon>
        <taxon>Cardiobacteriales</taxon>
        <taxon>Ignatzschineriaceae</taxon>
        <taxon>Ignatzschineria</taxon>
    </lineage>
</organism>
<keyword evidence="1" id="KW-0472">Membrane</keyword>
<feature type="transmembrane region" description="Helical" evidence="1">
    <location>
        <begin position="6"/>
        <end position="26"/>
    </location>
</feature>
<evidence type="ECO:0000256" key="1">
    <source>
        <dbReference type="SAM" id="Phobius"/>
    </source>
</evidence>
<evidence type="ECO:0000313" key="3">
    <source>
        <dbReference type="Proteomes" id="UP000245020"/>
    </source>
</evidence>
<dbReference type="RefSeq" id="WP_109189368.1">
    <property type="nucleotide sequence ID" value="NZ_BMYA01000002.1"/>
</dbReference>
<feature type="transmembrane region" description="Helical" evidence="1">
    <location>
        <begin position="33"/>
        <end position="53"/>
    </location>
</feature>
<sequence length="277" mass="31116">MNETVAIMLLGIVTVLIVSLILHKLLRFTPLQAASITALMGIAVIVPFSILRWRGGDVFTLYVTCNLMTSFAYYLISSGGMKSLKGKDGKRMHWAPITIFGFFLVLTIQNGAFVVMAEKGLIFKSNKEDSFVSTRFPGEVPNAYQKKEAYYNAYQKRLAEQQARGWQVKFGFANTPYANEENFFVVQLLDKEGNPIDGAEISAEFFRSAEQELNRTYNLEMVEPGLYSIPILLERVGPWGLDLDIIRGDDTHEVVGRTLVNCPPGTECELESKLRVH</sequence>
<dbReference type="AlphaFoldDB" id="A0A2U2ADH0"/>
<protein>
    <recommendedName>
        <fullName evidence="4">Nitrogen fixation protein FixH</fullName>
    </recommendedName>
</protein>
<dbReference type="InterPro" id="IPR008620">
    <property type="entry name" value="FixH"/>
</dbReference>
<dbReference type="OrthoDB" id="8559928at2"/>
<accession>A0A2U2ADH0</accession>
<feature type="transmembrane region" description="Helical" evidence="1">
    <location>
        <begin position="97"/>
        <end position="117"/>
    </location>
</feature>
<name>A0A2U2ADH0_9GAMM</name>
<dbReference type="EMBL" id="QEWQ01000004">
    <property type="protein sequence ID" value="PWD80708.1"/>
    <property type="molecule type" value="Genomic_DNA"/>
</dbReference>
<gene>
    <name evidence="2" type="ORF">DC083_06205</name>
</gene>
<evidence type="ECO:0008006" key="4">
    <source>
        <dbReference type="Google" id="ProtNLM"/>
    </source>
</evidence>
<evidence type="ECO:0000313" key="2">
    <source>
        <dbReference type="EMBL" id="PWD80708.1"/>
    </source>
</evidence>
<keyword evidence="1" id="KW-0812">Transmembrane</keyword>
<reference evidence="3" key="1">
    <citation type="submission" date="2018-05" db="EMBL/GenBank/DDBJ databases">
        <title>Ignatzschineria dubaiensis sp. nov., isolated from necrotic foot tissues of dromedaries (Camelus dromedarius) and associated maggots in Dubai, United Arab Emirates.</title>
        <authorList>
            <person name="Tsang C.C."/>
            <person name="Tang J.Y.M."/>
            <person name="Fong J.Y.H."/>
            <person name="Kinne J."/>
            <person name="Lee H.H."/>
            <person name="Joseph M."/>
            <person name="Jose S."/>
            <person name="Schuster R.K."/>
            <person name="Tang Y."/>
            <person name="Sivakumar S."/>
            <person name="Chen J.H.K."/>
            <person name="Teng J.L.L."/>
            <person name="Lau S.K.P."/>
            <person name="Wernery U."/>
            <person name="Woo P.C.Y."/>
        </authorList>
    </citation>
    <scope>NUCLEOTIDE SEQUENCE [LARGE SCALE GENOMIC DNA]</scope>
    <source>
        <strain evidence="3">KCTC 22644</strain>
    </source>
</reference>
<keyword evidence="3" id="KW-1185">Reference proteome</keyword>
<dbReference type="Pfam" id="PF05751">
    <property type="entry name" value="FixH"/>
    <property type="match status" value="1"/>
</dbReference>
<comment type="caution">
    <text evidence="2">The sequence shown here is derived from an EMBL/GenBank/DDBJ whole genome shotgun (WGS) entry which is preliminary data.</text>
</comment>
<feature type="transmembrane region" description="Helical" evidence="1">
    <location>
        <begin position="59"/>
        <end position="76"/>
    </location>
</feature>
<proteinExistence type="predicted"/>